<dbReference type="InParanoid" id="A0A4W3J8J0"/>
<dbReference type="InterPro" id="IPR007854">
    <property type="entry name" value="Fip1_dom"/>
</dbReference>
<feature type="compositionally biased region" description="Basic and acidic residues" evidence="8">
    <location>
        <begin position="487"/>
        <end position="520"/>
    </location>
</feature>
<keyword evidence="11" id="KW-1185">Reference proteome</keyword>
<evidence type="ECO:0000256" key="1">
    <source>
        <dbReference type="ARBA" id="ARBA00004123"/>
    </source>
</evidence>
<reference evidence="11" key="3">
    <citation type="journal article" date="2014" name="Nature">
        <title>Elephant shark genome provides unique insights into gnathostome evolution.</title>
        <authorList>
            <consortium name="International Elephant Shark Genome Sequencing Consortium"/>
            <person name="Venkatesh B."/>
            <person name="Lee A.P."/>
            <person name="Ravi V."/>
            <person name="Maurya A.K."/>
            <person name="Lian M.M."/>
            <person name="Swann J.B."/>
            <person name="Ohta Y."/>
            <person name="Flajnik M.F."/>
            <person name="Sutoh Y."/>
            <person name="Kasahara M."/>
            <person name="Hoon S."/>
            <person name="Gangu V."/>
            <person name="Roy S.W."/>
            <person name="Irimia M."/>
            <person name="Korzh V."/>
            <person name="Kondrychyn I."/>
            <person name="Lim Z.W."/>
            <person name="Tay B.H."/>
            <person name="Tohari S."/>
            <person name="Kong K.W."/>
            <person name="Ho S."/>
            <person name="Lorente-Galdos B."/>
            <person name="Quilez J."/>
            <person name="Marques-Bonet T."/>
            <person name="Raney B.J."/>
            <person name="Ingham P.W."/>
            <person name="Tay A."/>
            <person name="Hillier L.W."/>
            <person name="Minx P."/>
            <person name="Boehm T."/>
            <person name="Wilson R.K."/>
            <person name="Brenner S."/>
            <person name="Warren W.C."/>
        </authorList>
    </citation>
    <scope>NUCLEOTIDE SEQUENCE [LARGE SCALE GENOMIC DNA]</scope>
</reference>
<evidence type="ECO:0000313" key="11">
    <source>
        <dbReference type="Proteomes" id="UP000314986"/>
    </source>
</evidence>
<dbReference type="OrthoDB" id="1917198at2759"/>
<evidence type="ECO:0000256" key="4">
    <source>
        <dbReference type="ARBA" id="ARBA00022553"/>
    </source>
</evidence>
<dbReference type="RefSeq" id="XP_007890936.1">
    <property type="nucleotide sequence ID" value="XM_007892745.2"/>
</dbReference>
<dbReference type="AlphaFoldDB" id="A0A4W3J8J0"/>
<feature type="region of interest" description="Disordered" evidence="8">
    <location>
        <begin position="191"/>
        <end position="245"/>
    </location>
</feature>
<reference evidence="10" key="5">
    <citation type="submission" date="2025-09" db="UniProtKB">
        <authorList>
            <consortium name="Ensembl"/>
        </authorList>
    </citation>
    <scope>IDENTIFICATION</scope>
</reference>
<evidence type="ECO:0000256" key="5">
    <source>
        <dbReference type="ARBA" id="ARBA00022664"/>
    </source>
</evidence>
<dbReference type="GO" id="GO:0006397">
    <property type="term" value="P:mRNA processing"/>
    <property type="evidence" value="ECO:0007669"/>
    <property type="project" value="UniProtKB-KW"/>
</dbReference>
<feature type="compositionally biased region" description="Basic and acidic residues" evidence="8">
    <location>
        <begin position="25"/>
        <end position="39"/>
    </location>
</feature>
<dbReference type="GO" id="GO:0005847">
    <property type="term" value="C:mRNA cleavage and polyadenylation specificity factor complex"/>
    <property type="evidence" value="ECO:0007669"/>
    <property type="project" value="TreeGrafter"/>
</dbReference>
<evidence type="ECO:0000313" key="10">
    <source>
        <dbReference type="Ensembl" id="ENSCMIP00000028785.1"/>
    </source>
</evidence>
<evidence type="ECO:0000256" key="7">
    <source>
        <dbReference type="ARBA" id="ARBA00031816"/>
    </source>
</evidence>
<name>A0A4W3J8J0_CALMI</name>
<dbReference type="GeneTree" id="ENSGT00940000162578"/>
<gene>
    <name evidence="10" type="primary">fip1l1a</name>
</gene>
<accession>A0A4W3J8J0</accession>
<feature type="compositionally biased region" description="Pro residues" evidence="8">
    <location>
        <begin position="294"/>
        <end position="353"/>
    </location>
</feature>
<evidence type="ECO:0000256" key="3">
    <source>
        <dbReference type="ARBA" id="ARBA00017456"/>
    </source>
</evidence>
<dbReference type="PANTHER" id="PTHR13484">
    <property type="entry name" value="FIP1-LIKE 1 PROTEIN"/>
    <property type="match status" value="1"/>
</dbReference>
<feature type="compositionally biased region" description="Polar residues" evidence="8">
    <location>
        <begin position="197"/>
        <end position="210"/>
    </location>
</feature>
<protein>
    <recommendedName>
        <fullName evidence="3">Pre-mRNA 3'-end-processing factor FIP1</fullName>
    </recommendedName>
    <alternativeName>
        <fullName evidence="7">FIP1-like 1 protein</fullName>
    </alternativeName>
</protein>
<reference evidence="10" key="4">
    <citation type="submission" date="2025-08" db="UniProtKB">
        <authorList>
            <consortium name="Ensembl"/>
        </authorList>
    </citation>
    <scope>IDENTIFICATION</scope>
</reference>
<reference evidence="11" key="1">
    <citation type="journal article" date="2006" name="Science">
        <title>Ancient noncoding elements conserved in the human genome.</title>
        <authorList>
            <person name="Venkatesh B."/>
            <person name="Kirkness E.F."/>
            <person name="Loh Y.H."/>
            <person name="Halpern A.L."/>
            <person name="Lee A.P."/>
            <person name="Johnson J."/>
            <person name="Dandona N."/>
            <person name="Viswanathan L.D."/>
            <person name="Tay A."/>
            <person name="Venter J.C."/>
            <person name="Strausberg R.L."/>
            <person name="Brenner S."/>
        </authorList>
    </citation>
    <scope>NUCLEOTIDE SEQUENCE [LARGE SCALE GENOMIC DNA]</scope>
</reference>
<keyword evidence="5" id="KW-0507">mRNA processing</keyword>
<sequence>MSAEADTMVPEAGAANAGPGDDEEHWLYGDENDPNKQEEQAPVDSATENAPLPAATVEEPKDNGVARMQPTDEGEEESDSDSDDDDDDVQVTIGDIKTGAPQYTYGVTPVNLNIKSSGRLYGSGIKAGKGVDLDAPGDISGIPTLEIDLDSFEDKPWRKPGADLSDYFNYGFNEETWKAYCEKQKRLRMGLEPLPPSSTTNRITVQQGRTGNPEKEPEIPPPKMDFPSPPNRYRAGPPPNRRLSGSIEVIGGQLITIARVEGRRRDRGGADENAIQVLGDHGAVEFVNSNNPTKRPPFLPPGAPPLHMTGPPPPFLPPPPPVSATPPLLHPPGMPLTTPPPGFLPPPGAPPPSLVQLESGAPPYNNRAAPPFGYSTNAGCVMSVFHKPDGDHLQPDQMFGFQLFRDYGNLTYPNIPVSSSWTTLIDNNNKQPQQQPQHWDYYPRRERERERERDRTRERDRDRDRERERDHERERDRSPSSSAYNGEEGRYRHRDYQSDKVYDRDYHHRDKVSREKEDRHKERRHRDKEEGRHKSSRSSSRRRHDSEEVDGHKRHKHKKSKRSKEDKEASEERSQEPEPSEAASSN</sequence>
<feature type="domain" description="Pre-mRNA polyadenylation factor Fip1" evidence="9">
    <location>
        <begin position="146"/>
        <end position="188"/>
    </location>
</feature>
<dbReference type="KEGG" id="cmk:103178163"/>
<feature type="region of interest" description="Disordered" evidence="8">
    <location>
        <begin position="1"/>
        <end position="90"/>
    </location>
</feature>
<dbReference type="PANTHER" id="PTHR13484:SF9">
    <property type="entry name" value="PRE-MRNA 3'-END-PROCESSING FACTOR FIP1"/>
    <property type="match status" value="1"/>
</dbReference>
<proteinExistence type="inferred from homology"/>
<dbReference type="STRING" id="7868.ENSCMIP00000028785"/>
<feature type="compositionally biased region" description="Basic and acidic residues" evidence="8">
    <location>
        <begin position="563"/>
        <end position="576"/>
    </location>
</feature>
<dbReference type="OMA" id="PQMRMGM"/>
<organism evidence="10 11">
    <name type="scientific">Callorhinchus milii</name>
    <name type="common">Ghost shark</name>
    <dbReference type="NCBI Taxonomy" id="7868"/>
    <lineage>
        <taxon>Eukaryota</taxon>
        <taxon>Metazoa</taxon>
        <taxon>Chordata</taxon>
        <taxon>Craniata</taxon>
        <taxon>Vertebrata</taxon>
        <taxon>Chondrichthyes</taxon>
        <taxon>Holocephali</taxon>
        <taxon>Chimaeriformes</taxon>
        <taxon>Callorhinchidae</taxon>
        <taxon>Callorhinchus</taxon>
    </lineage>
</organism>
<feature type="region of interest" description="Disordered" evidence="8">
    <location>
        <begin position="423"/>
        <end position="586"/>
    </location>
</feature>
<feature type="compositionally biased region" description="Basic residues" evidence="8">
    <location>
        <begin position="552"/>
        <end position="562"/>
    </location>
</feature>
<dbReference type="Proteomes" id="UP000314986">
    <property type="component" value="Unassembled WGS sequence"/>
</dbReference>
<dbReference type="InterPro" id="IPR051187">
    <property type="entry name" value="Pre-mRNA_3'-end_processing_reg"/>
</dbReference>
<keyword evidence="6" id="KW-0539">Nucleus</keyword>
<feature type="compositionally biased region" description="Basic residues" evidence="8">
    <location>
        <begin position="534"/>
        <end position="543"/>
    </location>
</feature>
<feature type="compositionally biased region" description="Basic and acidic residues" evidence="8">
    <location>
        <begin position="441"/>
        <end position="478"/>
    </location>
</feature>
<comment type="subcellular location">
    <subcellularLocation>
        <location evidence="1">Nucleus</location>
    </subcellularLocation>
</comment>
<evidence type="ECO:0000256" key="2">
    <source>
        <dbReference type="ARBA" id="ARBA00007459"/>
    </source>
</evidence>
<feature type="compositionally biased region" description="Pro residues" evidence="8">
    <location>
        <begin position="219"/>
        <end position="240"/>
    </location>
</feature>
<dbReference type="CTD" id="561900"/>
<evidence type="ECO:0000256" key="6">
    <source>
        <dbReference type="ARBA" id="ARBA00023242"/>
    </source>
</evidence>
<comment type="similarity">
    <text evidence="2">Belongs to the FIP1 family.</text>
</comment>
<evidence type="ECO:0000259" key="9">
    <source>
        <dbReference type="Pfam" id="PF05182"/>
    </source>
</evidence>
<dbReference type="Ensembl" id="ENSCMIT00000029245.1">
    <property type="protein sequence ID" value="ENSCMIP00000028785.1"/>
    <property type="gene ID" value="ENSCMIG00000012487.1"/>
</dbReference>
<evidence type="ECO:0000256" key="8">
    <source>
        <dbReference type="SAM" id="MobiDB-lite"/>
    </source>
</evidence>
<keyword evidence="4" id="KW-0597">Phosphoprotein</keyword>
<feature type="compositionally biased region" description="Acidic residues" evidence="8">
    <location>
        <begin position="72"/>
        <end position="89"/>
    </location>
</feature>
<reference evidence="11" key="2">
    <citation type="journal article" date="2007" name="PLoS Biol.">
        <title>Survey sequencing and comparative analysis of the elephant shark (Callorhinchus milii) genome.</title>
        <authorList>
            <person name="Venkatesh B."/>
            <person name="Kirkness E.F."/>
            <person name="Loh Y.H."/>
            <person name="Halpern A.L."/>
            <person name="Lee A.P."/>
            <person name="Johnson J."/>
            <person name="Dandona N."/>
            <person name="Viswanathan L.D."/>
            <person name="Tay A."/>
            <person name="Venter J.C."/>
            <person name="Strausberg R.L."/>
            <person name="Brenner S."/>
        </authorList>
    </citation>
    <scope>NUCLEOTIDE SEQUENCE [LARGE SCALE GENOMIC DNA]</scope>
</reference>
<feature type="region of interest" description="Disordered" evidence="8">
    <location>
        <begin position="292"/>
        <end position="368"/>
    </location>
</feature>
<dbReference type="GeneID" id="103178163"/>
<dbReference type="Pfam" id="PF05182">
    <property type="entry name" value="Fip1"/>
    <property type="match status" value="1"/>
</dbReference>